<gene>
    <name evidence="3" type="ORF">GCA01S_013_00070</name>
</gene>
<evidence type="ECO:0000256" key="1">
    <source>
        <dbReference type="SAM" id="SignalP"/>
    </source>
</evidence>
<organism evidence="3 4">
    <name type="scientific">Parageobacillus caldoxylosilyticus NBRC 107762</name>
    <dbReference type="NCBI Taxonomy" id="1220594"/>
    <lineage>
        <taxon>Bacteria</taxon>
        <taxon>Bacillati</taxon>
        <taxon>Bacillota</taxon>
        <taxon>Bacilli</taxon>
        <taxon>Bacillales</taxon>
        <taxon>Anoxybacillaceae</taxon>
        <taxon>Saccharococcus</taxon>
    </lineage>
</organism>
<dbReference type="Pfam" id="PF13115">
    <property type="entry name" value="YtkA"/>
    <property type="match status" value="1"/>
</dbReference>
<dbReference type="InterPro" id="IPR032693">
    <property type="entry name" value="YtkA-like_dom"/>
</dbReference>
<protein>
    <recommendedName>
        <fullName evidence="2">YtkA-like domain-containing protein</fullName>
    </recommendedName>
</protein>
<dbReference type="OrthoDB" id="2475673at2"/>
<evidence type="ECO:0000313" key="4">
    <source>
        <dbReference type="Proteomes" id="UP000023561"/>
    </source>
</evidence>
<dbReference type="Proteomes" id="UP000023561">
    <property type="component" value="Unassembled WGS sequence"/>
</dbReference>
<dbReference type="AlphaFoldDB" id="A0A023DDN2"/>
<dbReference type="RefSeq" id="WP_042407824.1">
    <property type="nucleotide sequence ID" value="NZ_BAWO01000013.1"/>
</dbReference>
<feature type="chain" id="PRO_5039404704" description="YtkA-like domain-containing protein" evidence="1">
    <location>
        <begin position="21"/>
        <end position="303"/>
    </location>
</feature>
<sequence>MKKMAVAVLIIALFLVGCHKQDWEVSIKTKPFYKEGVPAPFAVEVKANGKPVSGLTVHATFEMVNMDHGTITTTLKEKSEGVYEGKVQLPMEGDWEALLQIKNGKQAMEKLVKMKVKKEDAVAMINGLAITMKDVHFYQTLSQIGIAIGKETDQAKYKGEELKERLNYWERQNQHLQQIHPSVTHLIELHSMALLAKEKGYSVTKSEVAKELTERKRQYDRYKTAKEIIRQYGEKKFWKQQQQYAELALLAKKVWNDMVKQTEKENPNVAKTEIYFLAQKKYDELLISQVNSLQIKLYLPSES</sequence>
<dbReference type="PROSITE" id="PS51257">
    <property type="entry name" value="PROKAR_LIPOPROTEIN"/>
    <property type="match status" value="1"/>
</dbReference>
<reference evidence="3 4" key="1">
    <citation type="submission" date="2014-04" db="EMBL/GenBank/DDBJ databases">
        <title>Whole genome shotgun sequence of Geobacillus caldoxylosilyticus NBRC 107762.</title>
        <authorList>
            <person name="Hosoyama A."/>
            <person name="Hosoyama Y."/>
            <person name="Katano-Makiyama Y."/>
            <person name="Tsuchikane K."/>
            <person name="Ohji S."/>
            <person name="Ichikawa N."/>
            <person name="Yamazoe A."/>
            <person name="Fujita N."/>
        </authorList>
    </citation>
    <scope>NUCLEOTIDE SEQUENCE [LARGE SCALE GENOMIC DNA]</scope>
    <source>
        <strain evidence="3 4">NBRC 107762</strain>
    </source>
</reference>
<evidence type="ECO:0000259" key="2">
    <source>
        <dbReference type="Pfam" id="PF13115"/>
    </source>
</evidence>
<evidence type="ECO:0000313" key="3">
    <source>
        <dbReference type="EMBL" id="GAJ39126.1"/>
    </source>
</evidence>
<feature type="signal peptide" evidence="1">
    <location>
        <begin position="1"/>
        <end position="20"/>
    </location>
</feature>
<feature type="domain" description="YtkA-like" evidence="2">
    <location>
        <begin position="21"/>
        <end position="96"/>
    </location>
</feature>
<comment type="caution">
    <text evidence="3">The sequence shown here is derived from an EMBL/GenBank/DDBJ whole genome shotgun (WGS) entry which is preliminary data.</text>
</comment>
<proteinExistence type="predicted"/>
<keyword evidence="4" id="KW-1185">Reference proteome</keyword>
<accession>A0A023DDN2</accession>
<name>A0A023DDN2_9BACL</name>
<dbReference type="EMBL" id="BAWO01000013">
    <property type="protein sequence ID" value="GAJ39126.1"/>
    <property type="molecule type" value="Genomic_DNA"/>
</dbReference>
<keyword evidence="1" id="KW-0732">Signal</keyword>